<keyword evidence="9" id="KW-1185">Reference proteome</keyword>
<keyword evidence="3 6" id="KW-0812">Transmembrane</keyword>
<evidence type="ECO:0000256" key="6">
    <source>
        <dbReference type="SAM" id="Phobius"/>
    </source>
</evidence>
<feature type="domain" description="Cardiolipin synthase N-terminal" evidence="7">
    <location>
        <begin position="26"/>
        <end position="68"/>
    </location>
</feature>
<evidence type="ECO:0000313" key="9">
    <source>
        <dbReference type="Proteomes" id="UP000461162"/>
    </source>
</evidence>
<accession>A0A7K1KQR9</accession>
<protein>
    <submittedName>
        <fullName evidence="8">Phospholipase</fullName>
    </submittedName>
</protein>
<reference evidence="8 9" key="1">
    <citation type="submission" date="2019-11" db="EMBL/GenBank/DDBJ databases">
        <title>Pseudodesulfovibrio alkaliphilus, sp. nov., an alkaliphilic sulfate-reducing bacteria from mud volcano of Taman peninsula, Russia.</title>
        <authorList>
            <person name="Frolova A."/>
            <person name="Merkel A.Y."/>
            <person name="Slobodkin A.I."/>
        </authorList>
    </citation>
    <scope>NUCLEOTIDE SEQUENCE [LARGE SCALE GENOMIC DNA]</scope>
    <source>
        <strain evidence="8 9">F-1</strain>
    </source>
</reference>
<evidence type="ECO:0000313" key="8">
    <source>
        <dbReference type="EMBL" id="MUM78433.1"/>
    </source>
</evidence>
<gene>
    <name evidence="8" type="ORF">GKC30_12380</name>
</gene>
<evidence type="ECO:0000256" key="1">
    <source>
        <dbReference type="ARBA" id="ARBA00004651"/>
    </source>
</evidence>
<dbReference type="RefSeq" id="WP_155935139.1">
    <property type="nucleotide sequence ID" value="NZ_WODC01000008.1"/>
</dbReference>
<comment type="caution">
    <text evidence="8">The sequence shown here is derived from an EMBL/GenBank/DDBJ whole genome shotgun (WGS) entry which is preliminary data.</text>
</comment>
<organism evidence="8 9">
    <name type="scientific">Pseudodesulfovibrio alkaliphilus</name>
    <dbReference type="NCBI Taxonomy" id="2661613"/>
    <lineage>
        <taxon>Bacteria</taxon>
        <taxon>Pseudomonadati</taxon>
        <taxon>Thermodesulfobacteriota</taxon>
        <taxon>Desulfovibrionia</taxon>
        <taxon>Desulfovibrionales</taxon>
        <taxon>Desulfovibrionaceae</taxon>
    </lineage>
</organism>
<dbReference type="Proteomes" id="UP000461162">
    <property type="component" value="Unassembled WGS sequence"/>
</dbReference>
<evidence type="ECO:0000256" key="5">
    <source>
        <dbReference type="ARBA" id="ARBA00023136"/>
    </source>
</evidence>
<evidence type="ECO:0000256" key="2">
    <source>
        <dbReference type="ARBA" id="ARBA00022475"/>
    </source>
</evidence>
<name>A0A7K1KQR9_9BACT</name>
<sequence length="75" mass="8516">MFADFSAVTANQWTIILSIVGVCFAFSAWCILDAWKRTYESTNEKVLWMQLCIFVPILGSVAYLFIGRKRGSSRS</sequence>
<keyword evidence="2" id="KW-1003">Cell membrane</keyword>
<dbReference type="GO" id="GO:0005886">
    <property type="term" value="C:plasma membrane"/>
    <property type="evidence" value="ECO:0007669"/>
    <property type="project" value="UniProtKB-SubCell"/>
</dbReference>
<dbReference type="InterPro" id="IPR027379">
    <property type="entry name" value="CLS_N"/>
</dbReference>
<evidence type="ECO:0000256" key="4">
    <source>
        <dbReference type="ARBA" id="ARBA00022989"/>
    </source>
</evidence>
<keyword evidence="5 6" id="KW-0472">Membrane</keyword>
<feature type="transmembrane region" description="Helical" evidence="6">
    <location>
        <begin position="47"/>
        <end position="66"/>
    </location>
</feature>
<keyword evidence="4 6" id="KW-1133">Transmembrane helix</keyword>
<feature type="transmembrane region" description="Helical" evidence="6">
    <location>
        <begin position="12"/>
        <end position="35"/>
    </location>
</feature>
<dbReference type="AlphaFoldDB" id="A0A7K1KQR9"/>
<evidence type="ECO:0000259" key="7">
    <source>
        <dbReference type="Pfam" id="PF13396"/>
    </source>
</evidence>
<dbReference type="Pfam" id="PF13396">
    <property type="entry name" value="PLDc_N"/>
    <property type="match status" value="1"/>
</dbReference>
<dbReference type="EMBL" id="WODC01000008">
    <property type="protein sequence ID" value="MUM78433.1"/>
    <property type="molecule type" value="Genomic_DNA"/>
</dbReference>
<comment type="subcellular location">
    <subcellularLocation>
        <location evidence="1">Cell membrane</location>
        <topology evidence="1">Multi-pass membrane protein</topology>
    </subcellularLocation>
</comment>
<evidence type="ECO:0000256" key="3">
    <source>
        <dbReference type="ARBA" id="ARBA00022692"/>
    </source>
</evidence>
<proteinExistence type="predicted"/>